<dbReference type="RefSeq" id="WP_186916672.1">
    <property type="nucleotide sequence ID" value="NZ_JACOFZ010000004.1"/>
</dbReference>
<dbReference type="GO" id="GO:0015031">
    <property type="term" value="P:protein transport"/>
    <property type="evidence" value="ECO:0007669"/>
    <property type="project" value="UniProtKB-KW"/>
</dbReference>
<keyword evidence="7" id="KW-0653">Protein transport</keyword>
<dbReference type="InterPro" id="IPR003400">
    <property type="entry name" value="ExbD"/>
</dbReference>
<evidence type="ECO:0000256" key="1">
    <source>
        <dbReference type="ARBA" id="ARBA00004162"/>
    </source>
</evidence>
<keyword evidence="4 7" id="KW-0812">Transmembrane</keyword>
<dbReference type="Gene3D" id="3.30.420.270">
    <property type="match status" value="1"/>
</dbReference>
<dbReference type="Pfam" id="PF02472">
    <property type="entry name" value="ExbD"/>
    <property type="match status" value="1"/>
</dbReference>
<dbReference type="EMBL" id="JACOFZ010000004">
    <property type="protein sequence ID" value="MBC3882053.1"/>
    <property type="molecule type" value="Genomic_DNA"/>
</dbReference>
<dbReference type="GO" id="GO:0005886">
    <property type="term" value="C:plasma membrane"/>
    <property type="evidence" value="ECO:0007669"/>
    <property type="project" value="UniProtKB-SubCell"/>
</dbReference>
<protein>
    <submittedName>
        <fullName evidence="9">Biopolymer transporter ExbD</fullName>
    </submittedName>
</protein>
<comment type="similarity">
    <text evidence="2 7">Belongs to the ExbD/TolR family.</text>
</comment>
<keyword evidence="6 8" id="KW-0472">Membrane</keyword>
<evidence type="ECO:0000256" key="7">
    <source>
        <dbReference type="RuleBase" id="RU003879"/>
    </source>
</evidence>
<evidence type="ECO:0000256" key="8">
    <source>
        <dbReference type="SAM" id="Phobius"/>
    </source>
</evidence>
<accession>A0A923HQF8</accession>
<evidence type="ECO:0000256" key="2">
    <source>
        <dbReference type="ARBA" id="ARBA00005811"/>
    </source>
</evidence>
<evidence type="ECO:0000256" key="6">
    <source>
        <dbReference type="ARBA" id="ARBA00023136"/>
    </source>
</evidence>
<keyword evidence="5 8" id="KW-1133">Transmembrane helix</keyword>
<evidence type="ECO:0000256" key="5">
    <source>
        <dbReference type="ARBA" id="ARBA00022989"/>
    </source>
</evidence>
<evidence type="ECO:0000313" key="9">
    <source>
        <dbReference type="EMBL" id="MBC3882053.1"/>
    </source>
</evidence>
<keyword evidence="7" id="KW-0813">Transport</keyword>
<proteinExistence type="inferred from homology"/>
<dbReference type="AlphaFoldDB" id="A0A923HQF8"/>
<comment type="caution">
    <text evidence="9">The sequence shown here is derived from an EMBL/GenBank/DDBJ whole genome shotgun (WGS) entry which is preliminary data.</text>
</comment>
<dbReference type="PANTHER" id="PTHR30558">
    <property type="entry name" value="EXBD MEMBRANE COMPONENT OF PMF-DRIVEN MACROMOLECULE IMPORT SYSTEM"/>
    <property type="match status" value="1"/>
</dbReference>
<dbReference type="GO" id="GO:0022857">
    <property type="term" value="F:transmembrane transporter activity"/>
    <property type="evidence" value="ECO:0007669"/>
    <property type="project" value="InterPro"/>
</dbReference>
<dbReference type="Proteomes" id="UP000627446">
    <property type="component" value="Unassembled WGS sequence"/>
</dbReference>
<sequence>MAFGQFNGLGGRSGKPMNAMSDINVTPMVDVMLVLLVIFIIAAPLLNHAVKLDLPKANAEVLVKQANMVSISFAADGKVYWDADLLDLKGVEERLAVASKLPVQPEIVLRADKDTRFEIIAKVMASAQTLGLTKVGFATSPEAPSAPVKQGSAKP</sequence>
<reference evidence="9" key="1">
    <citation type="submission" date="2020-08" db="EMBL/GenBank/DDBJ databases">
        <title>Novel species isolated from subtropical streams in China.</title>
        <authorList>
            <person name="Lu H."/>
        </authorList>
    </citation>
    <scope>NUCLEOTIDE SEQUENCE</scope>
    <source>
        <strain evidence="9">LX22W</strain>
    </source>
</reference>
<evidence type="ECO:0000313" key="10">
    <source>
        <dbReference type="Proteomes" id="UP000627446"/>
    </source>
</evidence>
<comment type="subcellular location">
    <subcellularLocation>
        <location evidence="1">Cell membrane</location>
        <topology evidence="1">Single-pass membrane protein</topology>
    </subcellularLocation>
    <subcellularLocation>
        <location evidence="7">Cell membrane</location>
        <topology evidence="7">Single-pass type II membrane protein</topology>
    </subcellularLocation>
</comment>
<evidence type="ECO:0000256" key="3">
    <source>
        <dbReference type="ARBA" id="ARBA00022475"/>
    </source>
</evidence>
<dbReference type="PANTHER" id="PTHR30558:SF7">
    <property type="entry name" value="TOL-PAL SYSTEM PROTEIN TOLR"/>
    <property type="match status" value="1"/>
</dbReference>
<feature type="transmembrane region" description="Helical" evidence="8">
    <location>
        <begin position="25"/>
        <end position="46"/>
    </location>
</feature>
<evidence type="ECO:0000256" key="4">
    <source>
        <dbReference type="ARBA" id="ARBA00022692"/>
    </source>
</evidence>
<organism evidence="9 10">
    <name type="scientific">Undibacterium nitidum</name>
    <dbReference type="NCBI Taxonomy" id="2762298"/>
    <lineage>
        <taxon>Bacteria</taxon>
        <taxon>Pseudomonadati</taxon>
        <taxon>Pseudomonadota</taxon>
        <taxon>Betaproteobacteria</taxon>
        <taxon>Burkholderiales</taxon>
        <taxon>Oxalobacteraceae</taxon>
        <taxon>Undibacterium</taxon>
    </lineage>
</organism>
<keyword evidence="10" id="KW-1185">Reference proteome</keyword>
<name>A0A923HQF8_9BURK</name>
<keyword evidence="3" id="KW-1003">Cell membrane</keyword>
<gene>
    <name evidence="9" type="ORF">H8K36_11740</name>
</gene>